<gene>
    <name evidence="1" type="ORF">IQ16_06586</name>
</gene>
<organism evidence="1 2">
    <name type="scientific">Bradyrhizobium huanghuaihaiense</name>
    <dbReference type="NCBI Taxonomy" id="990078"/>
    <lineage>
        <taxon>Bacteria</taxon>
        <taxon>Pseudomonadati</taxon>
        <taxon>Pseudomonadota</taxon>
        <taxon>Alphaproteobacteria</taxon>
        <taxon>Hyphomicrobiales</taxon>
        <taxon>Nitrobacteraceae</taxon>
        <taxon>Bradyrhizobium</taxon>
    </lineage>
</organism>
<dbReference type="AlphaFoldDB" id="A0A562R1A1"/>
<name>A0A562R1A1_9BRAD</name>
<dbReference type="Pfam" id="PF11159">
    <property type="entry name" value="DUF2939"/>
    <property type="match status" value="1"/>
</dbReference>
<dbReference type="EMBL" id="VLLA01000021">
    <property type="protein sequence ID" value="TWI62838.1"/>
    <property type="molecule type" value="Genomic_DNA"/>
</dbReference>
<evidence type="ECO:0000313" key="2">
    <source>
        <dbReference type="Proteomes" id="UP000316291"/>
    </source>
</evidence>
<keyword evidence="2" id="KW-1185">Reference proteome</keyword>
<dbReference type="Proteomes" id="UP000316291">
    <property type="component" value="Unassembled WGS sequence"/>
</dbReference>
<dbReference type="InterPro" id="IPR021330">
    <property type="entry name" value="DUF2939"/>
</dbReference>
<protein>
    <submittedName>
        <fullName evidence="1">Uncharacterized protein</fullName>
    </submittedName>
</protein>
<accession>A0A562R1A1</accession>
<comment type="caution">
    <text evidence="1">The sequence shown here is derived from an EMBL/GenBank/DDBJ whole genome shotgun (WGS) entry which is preliminary data.</text>
</comment>
<proteinExistence type="predicted"/>
<evidence type="ECO:0000313" key="1">
    <source>
        <dbReference type="EMBL" id="TWI62838.1"/>
    </source>
</evidence>
<sequence length="248" mass="27539">MKWLLGAFTILLLCIVVYAGSAFVSVLGLVSAARSGDVAQMMARTDLPRVRHSIVDQVMAAYLDRLGQKRPVRPFERMAINVFGATIADDLAIKLMTQENLSVLLMTGTVRSAAENVSFGSMPSLADLDRSNIFFRWTDHPSEARRIRVAARRGPERGQHQHASRKHDLEIVGHRASVQGSCQYRGPLADALTPCARPTCGWLSYRPHKVLRPRLPSRIWDRGNICPASCCELALQRLRSQSVPVKTP</sequence>
<reference evidence="1 2" key="1">
    <citation type="journal article" date="2015" name="Stand. Genomic Sci.">
        <title>Genomic Encyclopedia of Bacterial and Archaeal Type Strains, Phase III: the genomes of soil and plant-associated and newly described type strains.</title>
        <authorList>
            <person name="Whitman W.B."/>
            <person name="Woyke T."/>
            <person name="Klenk H.P."/>
            <person name="Zhou Y."/>
            <person name="Lilburn T.G."/>
            <person name="Beck B.J."/>
            <person name="De Vos P."/>
            <person name="Vandamme P."/>
            <person name="Eisen J.A."/>
            <person name="Garrity G."/>
            <person name="Hugenholtz P."/>
            <person name="Kyrpides N.C."/>
        </authorList>
    </citation>
    <scope>NUCLEOTIDE SEQUENCE [LARGE SCALE GENOMIC DNA]</scope>
    <source>
        <strain evidence="1 2">CGMCC 1.10948</strain>
    </source>
</reference>